<feature type="transmembrane region" description="Helical" evidence="5">
    <location>
        <begin position="101"/>
        <end position="121"/>
    </location>
</feature>
<name>A0A6A5VET8_9PLEO</name>
<dbReference type="GO" id="GO:0016020">
    <property type="term" value="C:membrane"/>
    <property type="evidence" value="ECO:0007669"/>
    <property type="project" value="UniProtKB-SubCell"/>
</dbReference>
<dbReference type="EMBL" id="ML976691">
    <property type="protein sequence ID" value="KAF1971757.1"/>
    <property type="molecule type" value="Genomic_DNA"/>
</dbReference>
<evidence type="ECO:0000313" key="8">
    <source>
        <dbReference type="Proteomes" id="UP000800036"/>
    </source>
</evidence>
<keyword evidence="2 5" id="KW-0812">Transmembrane</keyword>
<gene>
    <name evidence="7" type="ORF">BU23DRAFT_535839</name>
</gene>
<dbReference type="InterPro" id="IPR011701">
    <property type="entry name" value="MFS"/>
</dbReference>
<dbReference type="Proteomes" id="UP000800036">
    <property type="component" value="Unassembled WGS sequence"/>
</dbReference>
<dbReference type="PROSITE" id="PS00216">
    <property type="entry name" value="SUGAR_TRANSPORT_1"/>
    <property type="match status" value="1"/>
</dbReference>
<dbReference type="OrthoDB" id="6770063at2759"/>
<sequence length="501" mass="54653">MVDPNTLSIETPSIPELEKGTLVTEIQPTAHTEQESETILVSWDGPSDPSNPYNWSSPRKWFTTLLTSLGGLITLMAGPMLAPALDVIGTDLHISQAEASMALSIYILAFAFGPMVLAPCSEVWGRRIIWIVGASWYVLWNTLCGLSTSRGLLITGRLMAGLGASAEFAVSGAIVADCFTSDERGKSTAVRSFLPLLGPALGPIVGGVMVQHVSWRWLFYVLSIFAAVLVLLFALFLPETHAQTLLSRKAARLRTTTGSPYYAEKDVSGMTIAARLRITTLRPTIMLCTQPVIQVAAFLMGYQFGLLYTVHSTFANMWLERYHQSHTASGLHYFAPVTGSLIALFIEWRAMDAIWARLKARNGGVARPEYRVPLMIPGSLLIPAGLLVYGWAAEKRVHWIVPDIGIGIFGCGYILSTTAVQSYIVEAYLDYTASGAAASQLPRNVFAFVFPIFAPSLFSAMGYGYGNTILAGIAIVLGIPTPYVMWRFGERLRKQGKAIEQ</sequence>
<organism evidence="7 8">
    <name type="scientific">Bimuria novae-zelandiae CBS 107.79</name>
    <dbReference type="NCBI Taxonomy" id="1447943"/>
    <lineage>
        <taxon>Eukaryota</taxon>
        <taxon>Fungi</taxon>
        <taxon>Dikarya</taxon>
        <taxon>Ascomycota</taxon>
        <taxon>Pezizomycotina</taxon>
        <taxon>Dothideomycetes</taxon>
        <taxon>Pleosporomycetidae</taxon>
        <taxon>Pleosporales</taxon>
        <taxon>Massarineae</taxon>
        <taxon>Didymosphaeriaceae</taxon>
        <taxon>Bimuria</taxon>
    </lineage>
</organism>
<feature type="transmembrane region" description="Helical" evidence="5">
    <location>
        <begin position="160"/>
        <end position="180"/>
    </location>
</feature>
<dbReference type="PROSITE" id="PS50850">
    <property type="entry name" value="MFS"/>
    <property type="match status" value="1"/>
</dbReference>
<keyword evidence="3 5" id="KW-1133">Transmembrane helix</keyword>
<feature type="transmembrane region" description="Helical" evidence="5">
    <location>
        <begin position="128"/>
        <end position="148"/>
    </location>
</feature>
<evidence type="ECO:0000256" key="5">
    <source>
        <dbReference type="SAM" id="Phobius"/>
    </source>
</evidence>
<feature type="transmembrane region" description="Helical" evidence="5">
    <location>
        <begin position="469"/>
        <end position="486"/>
    </location>
</feature>
<dbReference type="Gene3D" id="1.20.1250.20">
    <property type="entry name" value="MFS general substrate transporter like domains"/>
    <property type="match status" value="1"/>
</dbReference>
<comment type="subcellular location">
    <subcellularLocation>
        <location evidence="1">Membrane</location>
        <topology evidence="1">Multi-pass membrane protein</topology>
    </subcellularLocation>
</comment>
<protein>
    <submittedName>
        <fullName evidence="7">MFS multidrug transporter</fullName>
    </submittedName>
</protein>
<keyword evidence="4 5" id="KW-0472">Membrane</keyword>
<proteinExistence type="predicted"/>
<evidence type="ECO:0000259" key="6">
    <source>
        <dbReference type="PROSITE" id="PS50850"/>
    </source>
</evidence>
<dbReference type="PANTHER" id="PTHR23502">
    <property type="entry name" value="MAJOR FACILITATOR SUPERFAMILY"/>
    <property type="match status" value="1"/>
</dbReference>
<dbReference type="PRINTS" id="PR01036">
    <property type="entry name" value="TCRTETB"/>
</dbReference>
<feature type="transmembrane region" description="Helical" evidence="5">
    <location>
        <begin position="404"/>
        <end position="425"/>
    </location>
</feature>
<dbReference type="SUPFAM" id="SSF103473">
    <property type="entry name" value="MFS general substrate transporter"/>
    <property type="match status" value="1"/>
</dbReference>
<feature type="transmembrane region" description="Helical" evidence="5">
    <location>
        <begin position="217"/>
        <end position="238"/>
    </location>
</feature>
<dbReference type="CDD" id="cd17323">
    <property type="entry name" value="MFS_Tpo1_MDR_like"/>
    <property type="match status" value="1"/>
</dbReference>
<feature type="domain" description="Major facilitator superfamily (MFS) profile" evidence="6">
    <location>
        <begin position="63"/>
        <end position="490"/>
    </location>
</feature>
<feature type="transmembrane region" description="Helical" evidence="5">
    <location>
        <begin position="445"/>
        <end position="463"/>
    </location>
</feature>
<dbReference type="InterPro" id="IPR005829">
    <property type="entry name" value="Sugar_transporter_CS"/>
</dbReference>
<feature type="transmembrane region" description="Helical" evidence="5">
    <location>
        <begin position="372"/>
        <end position="392"/>
    </location>
</feature>
<reference evidence="7" key="1">
    <citation type="journal article" date="2020" name="Stud. Mycol.">
        <title>101 Dothideomycetes genomes: a test case for predicting lifestyles and emergence of pathogens.</title>
        <authorList>
            <person name="Haridas S."/>
            <person name="Albert R."/>
            <person name="Binder M."/>
            <person name="Bloem J."/>
            <person name="Labutti K."/>
            <person name="Salamov A."/>
            <person name="Andreopoulos B."/>
            <person name="Baker S."/>
            <person name="Barry K."/>
            <person name="Bills G."/>
            <person name="Bluhm B."/>
            <person name="Cannon C."/>
            <person name="Castanera R."/>
            <person name="Culley D."/>
            <person name="Daum C."/>
            <person name="Ezra D."/>
            <person name="Gonzalez J."/>
            <person name="Henrissat B."/>
            <person name="Kuo A."/>
            <person name="Liang C."/>
            <person name="Lipzen A."/>
            <person name="Lutzoni F."/>
            <person name="Magnuson J."/>
            <person name="Mondo S."/>
            <person name="Nolan M."/>
            <person name="Ohm R."/>
            <person name="Pangilinan J."/>
            <person name="Park H.-J."/>
            <person name="Ramirez L."/>
            <person name="Alfaro M."/>
            <person name="Sun H."/>
            <person name="Tritt A."/>
            <person name="Yoshinaga Y."/>
            <person name="Zwiers L.-H."/>
            <person name="Turgeon B."/>
            <person name="Goodwin S."/>
            <person name="Spatafora J."/>
            <person name="Crous P."/>
            <person name="Grigoriev I."/>
        </authorList>
    </citation>
    <scope>NUCLEOTIDE SEQUENCE</scope>
    <source>
        <strain evidence="7">CBS 107.79</strain>
    </source>
</reference>
<evidence type="ECO:0000256" key="2">
    <source>
        <dbReference type="ARBA" id="ARBA00022692"/>
    </source>
</evidence>
<feature type="transmembrane region" description="Helical" evidence="5">
    <location>
        <begin position="285"/>
        <end position="310"/>
    </location>
</feature>
<dbReference type="GO" id="GO:0022857">
    <property type="term" value="F:transmembrane transporter activity"/>
    <property type="evidence" value="ECO:0007669"/>
    <property type="project" value="InterPro"/>
</dbReference>
<accession>A0A6A5VET8</accession>
<feature type="transmembrane region" description="Helical" evidence="5">
    <location>
        <begin position="61"/>
        <end position="81"/>
    </location>
</feature>
<evidence type="ECO:0000256" key="4">
    <source>
        <dbReference type="ARBA" id="ARBA00023136"/>
    </source>
</evidence>
<dbReference type="PANTHER" id="PTHR23502:SF60">
    <property type="entry name" value="MAJOR FACILITATOR SUPERFAMILY (MFS) PROFILE DOMAIN-CONTAINING PROTEIN-RELATED"/>
    <property type="match status" value="1"/>
</dbReference>
<dbReference type="GO" id="GO:0042908">
    <property type="term" value="P:xenobiotic transport"/>
    <property type="evidence" value="ECO:0007669"/>
    <property type="project" value="UniProtKB-ARBA"/>
</dbReference>
<feature type="transmembrane region" description="Helical" evidence="5">
    <location>
        <begin position="330"/>
        <end position="351"/>
    </location>
</feature>
<keyword evidence="8" id="KW-1185">Reference proteome</keyword>
<dbReference type="AlphaFoldDB" id="A0A6A5VET8"/>
<evidence type="ECO:0000256" key="1">
    <source>
        <dbReference type="ARBA" id="ARBA00004141"/>
    </source>
</evidence>
<feature type="transmembrane region" description="Helical" evidence="5">
    <location>
        <begin position="192"/>
        <end position="211"/>
    </location>
</feature>
<dbReference type="InterPro" id="IPR020846">
    <property type="entry name" value="MFS_dom"/>
</dbReference>
<evidence type="ECO:0000256" key="3">
    <source>
        <dbReference type="ARBA" id="ARBA00022989"/>
    </source>
</evidence>
<dbReference type="InterPro" id="IPR036259">
    <property type="entry name" value="MFS_trans_sf"/>
</dbReference>
<dbReference type="Pfam" id="PF07690">
    <property type="entry name" value="MFS_1"/>
    <property type="match status" value="1"/>
</dbReference>
<dbReference type="GO" id="GO:0140115">
    <property type="term" value="P:export across plasma membrane"/>
    <property type="evidence" value="ECO:0007669"/>
    <property type="project" value="UniProtKB-ARBA"/>
</dbReference>
<evidence type="ECO:0000313" key="7">
    <source>
        <dbReference type="EMBL" id="KAF1971757.1"/>
    </source>
</evidence>